<evidence type="ECO:0000259" key="7">
    <source>
        <dbReference type="Pfam" id="PF04545"/>
    </source>
</evidence>
<dbReference type="PANTHER" id="PTHR43133:SF62">
    <property type="entry name" value="RNA POLYMERASE SIGMA FACTOR SIGZ"/>
    <property type="match status" value="1"/>
</dbReference>
<dbReference type="GO" id="GO:0003677">
    <property type="term" value="F:DNA binding"/>
    <property type="evidence" value="ECO:0007669"/>
    <property type="project" value="UniProtKB-KW"/>
</dbReference>
<evidence type="ECO:0000259" key="6">
    <source>
        <dbReference type="Pfam" id="PF04542"/>
    </source>
</evidence>
<dbReference type="InterPro" id="IPR013325">
    <property type="entry name" value="RNA_pol_sigma_r2"/>
</dbReference>
<dbReference type="GO" id="GO:0016987">
    <property type="term" value="F:sigma factor activity"/>
    <property type="evidence" value="ECO:0007669"/>
    <property type="project" value="UniProtKB-KW"/>
</dbReference>
<reference evidence="8 9" key="1">
    <citation type="submission" date="2018-01" db="EMBL/GenBank/DDBJ databases">
        <title>Genome sequence of a Cantenovulum-like bacteria.</title>
        <authorList>
            <person name="Tan W.R."/>
            <person name="Lau N.-S."/>
            <person name="Go F."/>
            <person name="Amirul A.-A.A."/>
        </authorList>
    </citation>
    <scope>NUCLEOTIDE SEQUENCE [LARGE SCALE GENOMIC DNA]</scope>
    <source>
        <strain evidence="8 9">CCB-QB4</strain>
    </source>
</reference>
<evidence type="ECO:0000256" key="2">
    <source>
        <dbReference type="ARBA" id="ARBA00023015"/>
    </source>
</evidence>
<dbReference type="InterPro" id="IPR007630">
    <property type="entry name" value="RNA_pol_sigma70_r4"/>
</dbReference>
<dbReference type="OrthoDB" id="9784272at2"/>
<keyword evidence="2" id="KW-0805">Transcription regulation</keyword>
<dbReference type="CDD" id="cd06171">
    <property type="entry name" value="Sigma70_r4"/>
    <property type="match status" value="1"/>
</dbReference>
<dbReference type="InterPro" id="IPR013324">
    <property type="entry name" value="RNA_pol_sigma_r3/r4-like"/>
</dbReference>
<dbReference type="SUPFAM" id="SSF88946">
    <property type="entry name" value="Sigma2 domain of RNA polymerase sigma factors"/>
    <property type="match status" value="1"/>
</dbReference>
<sequence>MSTPTGQTSRKSTMTIEESLDLRDCLVAIGEQRCKKSFAILFKRFAPKIKGIAMRKYNSEAFAMEVVQDTMTNVWRKAHLYTPDKGAATTWIYTVMRNVTFDLLRKSKAQYETSLGDDLWPLDEYAAQEEDVFNDHLLDKTLLSHIDKLPEKQKQVVQGVYFSELSQEQLAEQLGIPLGTVKSRLRLALEKLKQQLGEQHD</sequence>
<evidence type="ECO:0000256" key="1">
    <source>
        <dbReference type="ARBA" id="ARBA00010641"/>
    </source>
</evidence>
<keyword evidence="3" id="KW-0731">Sigma factor</keyword>
<dbReference type="EMBL" id="CP026604">
    <property type="protein sequence ID" value="AWB65403.1"/>
    <property type="molecule type" value="Genomic_DNA"/>
</dbReference>
<keyword evidence="4" id="KW-0238">DNA-binding</keyword>
<dbReference type="GO" id="GO:0006352">
    <property type="term" value="P:DNA-templated transcription initiation"/>
    <property type="evidence" value="ECO:0007669"/>
    <property type="project" value="InterPro"/>
</dbReference>
<proteinExistence type="inferred from homology"/>
<keyword evidence="9" id="KW-1185">Reference proteome</keyword>
<dbReference type="AlphaFoldDB" id="A0A2S0VMF7"/>
<evidence type="ECO:0000256" key="3">
    <source>
        <dbReference type="ARBA" id="ARBA00023082"/>
    </source>
</evidence>
<protein>
    <submittedName>
        <fullName evidence="8">RNA polymerase subunit sigma</fullName>
    </submittedName>
</protein>
<keyword evidence="5" id="KW-0804">Transcription</keyword>
<dbReference type="InterPro" id="IPR036388">
    <property type="entry name" value="WH-like_DNA-bd_sf"/>
</dbReference>
<dbReference type="RefSeq" id="WP_108601480.1">
    <property type="nucleotide sequence ID" value="NZ_CP026604.1"/>
</dbReference>
<dbReference type="InterPro" id="IPR007627">
    <property type="entry name" value="RNA_pol_sigma70_r2"/>
</dbReference>
<dbReference type="PANTHER" id="PTHR43133">
    <property type="entry name" value="RNA POLYMERASE ECF-TYPE SIGMA FACTO"/>
    <property type="match status" value="1"/>
</dbReference>
<dbReference type="Proteomes" id="UP000244441">
    <property type="component" value="Chromosome"/>
</dbReference>
<name>A0A2S0VMF7_9ALTE</name>
<evidence type="ECO:0000313" key="8">
    <source>
        <dbReference type="EMBL" id="AWB65403.1"/>
    </source>
</evidence>
<dbReference type="SUPFAM" id="SSF88659">
    <property type="entry name" value="Sigma3 and sigma4 domains of RNA polymerase sigma factors"/>
    <property type="match status" value="1"/>
</dbReference>
<evidence type="ECO:0000256" key="5">
    <source>
        <dbReference type="ARBA" id="ARBA00023163"/>
    </source>
</evidence>
<dbReference type="Gene3D" id="1.10.1740.10">
    <property type="match status" value="1"/>
</dbReference>
<dbReference type="Pfam" id="PF04542">
    <property type="entry name" value="Sigma70_r2"/>
    <property type="match status" value="1"/>
</dbReference>
<feature type="domain" description="RNA polymerase sigma-70 region 2" evidence="6">
    <location>
        <begin position="41"/>
        <end position="108"/>
    </location>
</feature>
<comment type="similarity">
    <text evidence="1">Belongs to the sigma-70 factor family. ECF subfamily.</text>
</comment>
<dbReference type="KEGG" id="cate:C2869_02660"/>
<accession>A0A2S0VMF7</accession>
<dbReference type="InterPro" id="IPR014284">
    <property type="entry name" value="RNA_pol_sigma-70_dom"/>
</dbReference>
<organism evidence="8 9">
    <name type="scientific">Saccharobesus litoralis</name>
    <dbReference type="NCBI Taxonomy" id="2172099"/>
    <lineage>
        <taxon>Bacteria</taxon>
        <taxon>Pseudomonadati</taxon>
        <taxon>Pseudomonadota</taxon>
        <taxon>Gammaproteobacteria</taxon>
        <taxon>Alteromonadales</taxon>
        <taxon>Alteromonadaceae</taxon>
        <taxon>Saccharobesus</taxon>
    </lineage>
</organism>
<dbReference type="InterPro" id="IPR039425">
    <property type="entry name" value="RNA_pol_sigma-70-like"/>
</dbReference>
<dbReference type="Gene3D" id="1.10.10.10">
    <property type="entry name" value="Winged helix-like DNA-binding domain superfamily/Winged helix DNA-binding domain"/>
    <property type="match status" value="1"/>
</dbReference>
<evidence type="ECO:0000256" key="4">
    <source>
        <dbReference type="ARBA" id="ARBA00023125"/>
    </source>
</evidence>
<dbReference type="NCBIfam" id="TIGR02937">
    <property type="entry name" value="sigma70-ECF"/>
    <property type="match status" value="1"/>
</dbReference>
<evidence type="ECO:0000313" key="9">
    <source>
        <dbReference type="Proteomes" id="UP000244441"/>
    </source>
</evidence>
<gene>
    <name evidence="8" type="ORF">C2869_02660</name>
</gene>
<dbReference type="Pfam" id="PF04545">
    <property type="entry name" value="Sigma70_r4"/>
    <property type="match status" value="1"/>
</dbReference>
<feature type="domain" description="RNA polymerase sigma-70 region 4" evidence="7">
    <location>
        <begin position="146"/>
        <end position="194"/>
    </location>
</feature>